<keyword evidence="2" id="KW-1185">Reference proteome</keyword>
<proteinExistence type="predicted"/>
<evidence type="ECO:0000313" key="2">
    <source>
        <dbReference type="Proteomes" id="UP000595437"/>
    </source>
</evidence>
<dbReference type="Proteomes" id="UP000595437">
    <property type="component" value="Chromosome 12"/>
</dbReference>
<name>A0A7T8JX72_CALRO</name>
<gene>
    <name evidence="1" type="ORF">FKW44_017408</name>
</gene>
<reference evidence="2" key="1">
    <citation type="submission" date="2021-01" db="EMBL/GenBank/DDBJ databases">
        <title>Caligus Genome Assembly.</title>
        <authorList>
            <person name="Gallardo-Escarate C."/>
        </authorList>
    </citation>
    <scope>NUCLEOTIDE SEQUENCE [LARGE SCALE GENOMIC DNA]</scope>
</reference>
<accession>A0A7T8JX72</accession>
<sequence>VSLKKTPVAHSEKLLIKFHSPNNVVEVVKMISDSVFIITLQFNLTNNHKGQRRQFCHWILQQPPSNIVDRIIWTEEKFFCLPQKPDSTESLIQCFQPSRKDIARRRSKTLQECPERASFCLQVEGVISNNFL</sequence>
<evidence type="ECO:0000313" key="1">
    <source>
        <dbReference type="EMBL" id="QQP37210.1"/>
    </source>
</evidence>
<dbReference type="AlphaFoldDB" id="A0A7T8JX72"/>
<organism evidence="1 2">
    <name type="scientific">Caligus rogercresseyi</name>
    <name type="common">Sea louse</name>
    <dbReference type="NCBI Taxonomy" id="217165"/>
    <lineage>
        <taxon>Eukaryota</taxon>
        <taxon>Metazoa</taxon>
        <taxon>Ecdysozoa</taxon>
        <taxon>Arthropoda</taxon>
        <taxon>Crustacea</taxon>
        <taxon>Multicrustacea</taxon>
        <taxon>Hexanauplia</taxon>
        <taxon>Copepoda</taxon>
        <taxon>Siphonostomatoida</taxon>
        <taxon>Caligidae</taxon>
        <taxon>Caligus</taxon>
    </lineage>
</organism>
<feature type="non-terminal residue" evidence="1">
    <location>
        <position position="1"/>
    </location>
</feature>
<protein>
    <submittedName>
        <fullName evidence="1">Uncharacterized protein</fullName>
    </submittedName>
</protein>
<dbReference type="EMBL" id="CP045901">
    <property type="protein sequence ID" value="QQP37210.1"/>
    <property type="molecule type" value="Genomic_DNA"/>
</dbReference>